<evidence type="ECO:0000313" key="10">
    <source>
        <dbReference type="RefSeq" id="XP_008476356.1"/>
    </source>
</evidence>
<keyword evidence="9" id="KW-1185">Reference proteome</keyword>
<evidence type="ECO:0000256" key="6">
    <source>
        <dbReference type="ARBA" id="ARBA00023163"/>
    </source>
</evidence>
<evidence type="ECO:0000259" key="8">
    <source>
        <dbReference type="Pfam" id="PF04998"/>
    </source>
</evidence>
<accession>A0A1S3D878</accession>
<feature type="compositionally biased region" description="Basic and acidic residues" evidence="7">
    <location>
        <begin position="235"/>
        <end position="258"/>
    </location>
</feature>
<feature type="region of interest" description="Disordered" evidence="7">
    <location>
        <begin position="465"/>
        <end position="485"/>
    </location>
</feature>
<dbReference type="EC" id="2.7.7.6" evidence="2"/>
<feature type="domain" description="RNA polymerase Rpb1" evidence="8">
    <location>
        <begin position="6"/>
        <end position="82"/>
    </location>
</feature>
<dbReference type="GO" id="GO:0003899">
    <property type="term" value="F:DNA-directed RNA polymerase activity"/>
    <property type="evidence" value="ECO:0007669"/>
    <property type="project" value="UniProtKB-EC"/>
</dbReference>
<dbReference type="PaxDb" id="121845-A0A1S3D878"/>
<keyword evidence="4" id="KW-0808">Transferase</keyword>
<feature type="compositionally biased region" description="Basic and acidic residues" evidence="7">
    <location>
        <begin position="721"/>
        <end position="737"/>
    </location>
</feature>
<dbReference type="KEGG" id="dci:103513317"/>
<dbReference type="SUPFAM" id="SSF64484">
    <property type="entry name" value="beta and beta-prime subunits of DNA dependent RNA-polymerase"/>
    <property type="match status" value="1"/>
</dbReference>
<dbReference type="RefSeq" id="XP_008476356.1">
    <property type="nucleotide sequence ID" value="XM_008478134.1"/>
</dbReference>
<evidence type="ECO:0000313" key="9">
    <source>
        <dbReference type="Proteomes" id="UP000079169"/>
    </source>
</evidence>
<evidence type="ECO:0000256" key="7">
    <source>
        <dbReference type="SAM" id="MobiDB-lite"/>
    </source>
</evidence>
<dbReference type="InterPro" id="IPR007081">
    <property type="entry name" value="RNA_pol_Rpb1_5"/>
</dbReference>
<dbReference type="STRING" id="121845.A0A1S3D878"/>
<dbReference type="GO" id="GO:0003677">
    <property type="term" value="F:DNA binding"/>
    <property type="evidence" value="ECO:0007669"/>
    <property type="project" value="InterPro"/>
</dbReference>
<feature type="region of interest" description="Disordered" evidence="7">
    <location>
        <begin position="142"/>
        <end position="170"/>
    </location>
</feature>
<dbReference type="GeneID" id="103513317"/>
<feature type="compositionally biased region" description="Polar residues" evidence="7">
    <location>
        <begin position="259"/>
        <end position="270"/>
    </location>
</feature>
<sequence length="869" mass="98455">METNGKHLLKTDGINVNYISQYRHLLDLNKLYVNDIHYMASTYGIEAANRVIIREVKNVFAVYGIEVDPRHLSLVADYMTHSEVKSTTARSVTPACEPNSHHDVKKIEFKKQNKILPLVLQNSLTGSSYPANHPDFIESIKRQAPRPPTSKVMPLTLSPTTNFSQRSTTRHCCCPNSDITTLLTELSNPNDELWMLMDQSYESEMNSLNSEQSDQTNDGILQSNHRMDQMNNRIEQTDDRSDQRNDKIDQTNDRRDQTNGRIDQTSNRIDQTNDRIDQTNDTSDQTVDRRDNAGETDVNDEIKDDTSSETTLIPQDISSITISFHREALAIRYIPTDVNDEIKDDTSSETTLIPQDISARRENHELIINSAKDRQVKEVSPKCNTSPSIINMKLKDNQKHDSDKNGQEREQDIRPRKIIRDLTPKFPRRPIVSKPDINMEDVVNKVNETYKKSNYLSIRPLGSRRFEETSSGSNDVNGNAKVGRTDGSLGLREVADDITPTEENLRREITFSDENPNSKIDVSARKLMDSSKGSHLTTMILDVPNEERSSNTLEDKFENFDSNEEKSSNTVDDNINKFLVENVETTVSNLTNTDELDPSRDETIPQETNGLENESTSIIPPPNEFANKTNLTRIESINEHYLRSESKSMGIILDDFEAQAVNGLHENVMNTFTNPLAQVTYYNHAQEFNQYLSTMLSEESTEETGIIANTGANCAPQSGIDKTRDSREVFRRNRETSSDVEFSSDSCASKDNALTQDEFDPYVDSSEVSSVNEFTLNDLNPNAFSFETHWKFVKPEHSDSIEVNLSDDSEMNSGYDSSSEESAEKSDEPESPIVKEKQDCNDEGVSNFLFRLNADIETFLNTDRKDGPS</sequence>
<keyword evidence="5" id="KW-0548">Nucleotidyltransferase</keyword>
<comment type="similarity">
    <text evidence="1">Belongs to the RNA polymerase beta' chain family.</text>
</comment>
<reference evidence="10" key="1">
    <citation type="submission" date="2025-08" db="UniProtKB">
        <authorList>
            <consortium name="RefSeq"/>
        </authorList>
    </citation>
    <scope>IDENTIFICATION</scope>
</reference>
<dbReference type="Gene3D" id="1.20.5.340">
    <property type="match status" value="1"/>
</dbReference>
<dbReference type="PANTHER" id="PTHR19376">
    <property type="entry name" value="DNA-DIRECTED RNA POLYMERASE"/>
    <property type="match status" value="1"/>
</dbReference>
<keyword evidence="6" id="KW-0804">Transcription</keyword>
<feature type="compositionally biased region" description="Polar residues" evidence="7">
    <location>
        <begin position="157"/>
        <end position="167"/>
    </location>
</feature>
<feature type="region of interest" description="Disordered" evidence="7">
    <location>
        <begin position="377"/>
        <end position="416"/>
    </location>
</feature>
<feature type="compositionally biased region" description="Polar residues" evidence="7">
    <location>
        <begin position="605"/>
        <end position="618"/>
    </location>
</feature>
<feature type="compositionally biased region" description="Polar residues" evidence="7">
    <location>
        <begin position="739"/>
        <end position="753"/>
    </location>
</feature>
<proteinExistence type="inferred from homology"/>
<dbReference type="GO" id="GO:0005736">
    <property type="term" value="C:RNA polymerase I complex"/>
    <property type="evidence" value="ECO:0007669"/>
    <property type="project" value="TreeGrafter"/>
</dbReference>
<feature type="region of interest" description="Disordered" evidence="7">
    <location>
        <begin position="233"/>
        <end position="309"/>
    </location>
</feature>
<feature type="non-terminal residue" evidence="10">
    <location>
        <position position="869"/>
    </location>
</feature>
<evidence type="ECO:0000256" key="3">
    <source>
        <dbReference type="ARBA" id="ARBA00022478"/>
    </source>
</evidence>
<feature type="region of interest" description="Disordered" evidence="7">
    <location>
        <begin position="591"/>
        <end position="622"/>
    </location>
</feature>
<name>A0A1S3D878_DIACI</name>
<keyword evidence="3" id="KW-0240">DNA-directed RNA polymerase</keyword>
<feature type="region of interest" description="Disordered" evidence="7">
    <location>
        <begin position="803"/>
        <end position="840"/>
    </location>
</feature>
<evidence type="ECO:0000256" key="2">
    <source>
        <dbReference type="ARBA" id="ARBA00012418"/>
    </source>
</evidence>
<dbReference type="PANTHER" id="PTHR19376:SF11">
    <property type="entry name" value="DNA-DIRECTED RNA POLYMERASE I SUBUNIT RPA1"/>
    <property type="match status" value="1"/>
</dbReference>
<dbReference type="GO" id="GO:0006351">
    <property type="term" value="P:DNA-templated transcription"/>
    <property type="evidence" value="ECO:0007669"/>
    <property type="project" value="InterPro"/>
</dbReference>
<dbReference type="Pfam" id="PF04998">
    <property type="entry name" value="RNA_pol_Rpb1_5"/>
    <property type="match status" value="1"/>
</dbReference>
<evidence type="ECO:0000256" key="1">
    <source>
        <dbReference type="ARBA" id="ARBA00006460"/>
    </source>
</evidence>
<feature type="compositionally biased region" description="Basic and acidic residues" evidence="7">
    <location>
        <begin position="393"/>
        <end position="416"/>
    </location>
</feature>
<dbReference type="AlphaFoldDB" id="A0A1S3D878"/>
<feature type="compositionally biased region" description="Basic and acidic residues" evidence="7">
    <location>
        <begin position="822"/>
        <end position="840"/>
    </location>
</feature>
<evidence type="ECO:0000256" key="5">
    <source>
        <dbReference type="ARBA" id="ARBA00022695"/>
    </source>
</evidence>
<gene>
    <name evidence="10" type="primary">LOC103513317</name>
</gene>
<feature type="region of interest" description="Disordered" evidence="7">
    <location>
        <begin position="717"/>
        <end position="753"/>
    </location>
</feature>
<dbReference type="InterPro" id="IPR045867">
    <property type="entry name" value="DNA-dir_RpoC_beta_prime"/>
</dbReference>
<organism evidence="9 10">
    <name type="scientific">Diaphorina citri</name>
    <name type="common">Asian citrus psyllid</name>
    <dbReference type="NCBI Taxonomy" id="121845"/>
    <lineage>
        <taxon>Eukaryota</taxon>
        <taxon>Metazoa</taxon>
        <taxon>Ecdysozoa</taxon>
        <taxon>Arthropoda</taxon>
        <taxon>Hexapoda</taxon>
        <taxon>Insecta</taxon>
        <taxon>Pterygota</taxon>
        <taxon>Neoptera</taxon>
        <taxon>Paraneoptera</taxon>
        <taxon>Hemiptera</taxon>
        <taxon>Sternorrhyncha</taxon>
        <taxon>Psylloidea</taxon>
        <taxon>Psyllidae</taxon>
        <taxon>Diaphorininae</taxon>
        <taxon>Diaphorina</taxon>
    </lineage>
</organism>
<dbReference type="Proteomes" id="UP000079169">
    <property type="component" value="Unplaced"/>
</dbReference>
<evidence type="ECO:0000256" key="4">
    <source>
        <dbReference type="ARBA" id="ARBA00022679"/>
    </source>
</evidence>
<protein>
    <recommendedName>
        <fullName evidence="2">DNA-directed RNA polymerase</fullName>
        <ecNumber evidence="2">2.7.7.6</ecNumber>
    </recommendedName>
</protein>